<dbReference type="GO" id="GO:0008725">
    <property type="term" value="F:DNA-3-methyladenine glycosylase activity"/>
    <property type="evidence" value="ECO:0007669"/>
    <property type="project" value="TreeGrafter"/>
</dbReference>
<dbReference type="GO" id="GO:0006285">
    <property type="term" value="P:base-excision repair, AP site formation"/>
    <property type="evidence" value="ECO:0007669"/>
    <property type="project" value="TreeGrafter"/>
</dbReference>
<evidence type="ECO:0008006" key="5">
    <source>
        <dbReference type="Google" id="ProtNLM"/>
    </source>
</evidence>
<gene>
    <name evidence="3" type="ORF">AWH48_19135</name>
</gene>
<dbReference type="GO" id="GO:0043916">
    <property type="term" value="F:DNA-7-methylguanine glycosylase activity"/>
    <property type="evidence" value="ECO:0007669"/>
    <property type="project" value="TreeGrafter"/>
</dbReference>
<evidence type="ECO:0000313" key="3">
    <source>
        <dbReference type="EMBL" id="OAH57401.1"/>
    </source>
</evidence>
<dbReference type="InterPro" id="IPR051912">
    <property type="entry name" value="Alkylbase_DNA_Glycosylase/TA"/>
</dbReference>
<dbReference type="EMBL" id="LQWZ01000014">
    <property type="protein sequence ID" value="OAH57401.1"/>
    <property type="molecule type" value="Genomic_DNA"/>
</dbReference>
<dbReference type="GO" id="GO:0032131">
    <property type="term" value="F:alkylated DNA binding"/>
    <property type="evidence" value="ECO:0007669"/>
    <property type="project" value="TreeGrafter"/>
</dbReference>
<keyword evidence="2" id="KW-0234">DNA repair</keyword>
<evidence type="ECO:0000256" key="2">
    <source>
        <dbReference type="ARBA" id="ARBA00023204"/>
    </source>
</evidence>
<evidence type="ECO:0000313" key="4">
    <source>
        <dbReference type="Proteomes" id="UP000077271"/>
    </source>
</evidence>
<comment type="caution">
    <text evidence="3">The sequence shown here is derived from an EMBL/GenBank/DDBJ whole genome shotgun (WGS) entry which is preliminary data.</text>
</comment>
<reference evidence="3 4" key="1">
    <citation type="submission" date="2016-01" db="EMBL/GenBank/DDBJ databases">
        <title>Investigation of taxonomic status of Bacillus aminovorans.</title>
        <authorList>
            <person name="Verma A."/>
            <person name="Pal Y."/>
            <person name="Krishnamurthi S."/>
        </authorList>
    </citation>
    <scope>NUCLEOTIDE SEQUENCE [LARGE SCALE GENOMIC DNA]</scope>
    <source>
        <strain evidence="3 4">DSM 4337</strain>
    </source>
</reference>
<dbReference type="GO" id="GO:0006307">
    <property type="term" value="P:DNA alkylation repair"/>
    <property type="evidence" value="ECO:0007669"/>
    <property type="project" value="TreeGrafter"/>
</dbReference>
<dbReference type="AlphaFoldDB" id="A0A177KXX1"/>
<keyword evidence="1" id="KW-0227">DNA damage</keyword>
<protein>
    <recommendedName>
        <fullName evidence="5">HhH-GPD domain-containing protein</fullName>
    </recommendedName>
</protein>
<dbReference type="Proteomes" id="UP000077271">
    <property type="component" value="Unassembled WGS sequence"/>
</dbReference>
<proteinExistence type="predicted"/>
<dbReference type="GO" id="GO:0032993">
    <property type="term" value="C:protein-DNA complex"/>
    <property type="evidence" value="ECO:0007669"/>
    <property type="project" value="TreeGrafter"/>
</dbReference>
<dbReference type="PANTHER" id="PTHR43003">
    <property type="entry name" value="DNA-3-METHYLADENINE GLYCOSYLASE"/>
    <property type="match status" value="1"/>
</dbReference>
<organism evidence="3 4">
    <name type="scientific">Domibacillus aminovorans</name>
    <dbReference type="NCBI Taxonomy" id="29332"/>
    <lineage>
        <taxon>Bacteria</taxon>
        <taxon>Bacillati</taxon>
        <taxon>Bacillota</taxon>
        <taxon>Bacilli</taxon>
        <taxon>Bacillales</taxon>
        <taxon>Bacillaceae</taxon>
        <taxon>Domibacillus</taxon>
    </lineage>
</organism>
<dbReference type="InterPro" id="IPR011257">
    <property type="entry name" value="DNA_glycosylase"/>
</dbReference>
<dbReference type="SUPFAM" id="SSF48150">
    <property type="entry name" value="DNA-glycosylase"/>
    <property type="match status" value="1"/>
</dbReference>
<accession>A0A177KXX1</accession>
<dbReference type="GO" id="GO:0005737">
    <property type="term" value="C:cytoplasm"/>
    <property type="evidence" value="ECO:0007669"/>
    <property type="project" value="TreeGrafter"/>
</dbReference>
<dbReference type="PANTHER" id="PTHR43003:SF12">
    <property type="entry name" value="DNA-3-METHYLADENINE GLYCOSYLASE"/>
    <property type="match status" value="1"/>
</dbReference>
<dbReference type="Gene3D" id="1.10.340.30">
    <property type="entry name" value="Hypothetical protein, domain 2"/>
    <property type="match status" value="1"/>
</dbReference>
<name>A0A177KXX1_9BACI</name>
<evidence type="ECO:0000256" key="1">
    <source>
        <dbReference type="ARBA" id="ARBA00022763"/>
    </source>
</evidence>
<sequence length="102" mass="11675">MFGTHIEYDGKKYWLFPTPEVIADLTVEDLADMKMTVKKSEYLIGVARPLVRGELTKEALLNAKDVKTAEKMLTKIRGVGPWTANYVLMRCYVSLLPFRSMM</sequence>